<dbReference type="PANTHER" id="PTHR33178:SF10">
    <property type="entry name" value="STRESS-RESPONSE A_B BARREL DOMAIN-CONTAINING PROTEIN"/>
    <property type="match status" value="1"/>
</dbReference>
<gene>
    <name evidence="3" type="ORF">EN45_066550</name>
</gene>
<evidence type="ECO:0000256" key="1">
    <source>
        <dbReference type="ARBA" id="ARBA00011738"/>
    </source>
</evidence>
<dbReference type="InterPro" id="IPR013097">
    <property type="entry name" value="Dabb"/>
</dbReference>
<name>A0A167TB93_PENCH</name>
<protein>
    <recommendedName>
        <fullName evidence="2">Stress-response A/B barrel domain-containing protein</fullName>
    </recommendedName>
</protein>
<dbReference type="Gene3D" id="3.30.70.100">
    <property type="match status" value="1"/>
</dbReference>
<feature type="domain" description="Stress-response A/B barrel" evidence="2">
    <location>
        <begin position="3"/>
        <end position="105"/>
    </location>
</feature>
<reference evidence="3" key="1">
    <citation type="journal article" date="2014" name="Genome Announc.">
        <title>Complete sequencing and chromosome-scale genome assembly of the industrial progenitor strain P2niaD18 from the penicillin producer Penicillium chrysogenum.</title>
        <authorList>
            <person name="Specht T."/>
            <person name="Dahlmann T.A."/>
            <person name="Zadra I."/>
            <person name="Kurnsteiner H."/>
            <person name="Kuck U."/>
        </authorList>
    </citation>
    <scope>NUCLEOTIDE SEQUENCE [LARGE SCALE GENOMIC DNA]</scope>
    <source>
        <strain evidence="3">P2niaD18</strain>
    </source>
</reference>
<dbReference type="Pfam" id="PF07876">
    <property type="entry name" value="Dabb"/>
    <property type="match status" value="1"/>
</dbReference>
<evidence type="ECO:0000259" key="2">
    <source>
        <dbReference type="PROSITE" id="PS51502"/>
    </source>
</evidence>
<dbReference type="PANTHER" id="PTHR33178">
    <property type="match status" value="1"/>
</dbReference>
<dbReference type="EMBL" id="CM002799">
    <property type="protein sequence ID" value="KZN88086.1"/>
    <property type="molecule type" value="Genomic_DNA"/>
</dbReference>
<dbReference type="PhylomeDB" id="A0A167TB93"/>
<dbReference type="SMART" id="SM00886">
    <property type="entry name" value="Dabb"/>
    <property type="match status" value="1"/>
</dbReference>
<dbReference type="AlphaFoldDB" id="A0A167TB93"/>
<sequence length="110" mass="12192">MSVTHIVLFQFKSELAAEVVRDACERMLALKDSCLHPTSQQPYIKSASGGKDNSPEGIQNGITHAFVLEFACAADRDYYVKSDPVHLAFVKTLDGLLEKAQVVDFTDRVF</sequence>
<organism evidence="3">
    <name type="scientific">Penicillium chrysogenum</name>
    <name type="common">Penicillium notatum</name>
    <dbReference type="NCBI Taxonomy" id="5076"/>
    <lineage>
        <taxon>Eukaryota</taxon>
        <taxon>Fungi</taxon>
        <taxon>Dikarya</taxon>
        <taxon>Ascomycota</taxon>
        <taxon>Pezizomycotina</taxon>
        <taxon>Eurotiomycetes</taxon>
        <taxon>Eurotiomycetidae</taxon>
        <taxon>Eurotiales</taxon>
        <taxon>Aspergillaceae</taxon>
        <taxon>Penicillium</taxon>
        <taxon>Penicillium chrysogenum species complex</taxon>
    </lineage>
</organism>
<accession>A0A167TB93</accession>
<dbReference type="InterPro" id="IPR011008">
    <property type="entry name" value="Dimeric_a/b-barrel"/>
</dbReference>
<dbReference type="PROSITE" id="PS51502">
    <property type="entry name" value="S_R_A_B_BARREL"/>
    <property type="match status" value="1"/>
</dbReference>
<comment type="subunit">
    <text evidence="1">Homodimer.</text>
</comment>
<proteinExistence type="predicted"/>
<dbReference type="SUPFAM" id="SSF54909">
    <property type="entry name" value="Dimeric alpha+beta barrel"/>
    <property type="match status" value="1"/>
</dbReference>
<dbReference type="InterPro" id="IPR044662">
    <property type="entry name" value="HS1/DABB1-like"/>
</dbReference>
<evidence type="ECO:0000313" key="3">
    <source>
        <dbReference type="EMBL" id="KZN88086.1"/>
    </source>
</evidence>
<dbReference type="Proteomes" id="UP000076449">
    <property type="component" value="Chromosome II"/>
</dbReference>